<evidence type="ECO:0000313" key="1">
    <source>
        <dbReference type="EMBL" id="MFF0541588.1"/>
    </source>
</evidence>
<keyword evidence="2" id="KW-1185">Reference proteome</keyword>
<accession>A0ABW6PH20</accession>
<dbReference type="Proteomes" id="UP001601444">
    <property type="component" value="Unassembled WGS sequence"/>
</dbReference>
<name>A0ABW6PH20_9NOCA</name>
<evidence type="ECO:0000313" key="2">
    <source>
        <dbReference type="Proteomes" id="UP001601444"/>
    </source>
</evidence>
<sequence>MTLSRQDRFDLLRPRLARETAPPPALPSLAAVEQAMVDLAITLLQPGQRFATVRAVAVGDGLSAYIEVRHRDGTVTELEAPPDLVHYLAEHKRMSYDPHAGAWLAAEVFVAGPTRFKTAFSTTELPEGTAPITADQLRGELAAFPRPDTAVPAWGRALLAESTRAAG</sequence>
<comment type="caution">
    <text evidence="1">The sequence shown here is derived from an EMBL/GenBank/DDBJ whole genome shotgun (WGS) entry which is preliminary data.</text>
</comment>
<protein>
    <submittedName>
        <fullName evidence="1">Uncharacterized protein</fullName>
    </submittedName>
</protein>
<gene>
    <name evidence="1" type="ORF">ACFYTF_01970</name>
</gene>
<dbReference type="RefSeq" id="WP_043646520.1">
    <property type="nucleotide sequence ID" value="NZ_JBIAMX010000001.1"/>
</dbReference>
<organism evidence="1 2">
    <name type="scientific">Nocardia thailandica</name>
    <dbReference type="NCBI Taxonomy" id="257275"/>
    <lineage>
        <taxon>Bacteria</taxon>
        <taxon>Bacillati</taxon>
        <taxon>Actinomycetota</taxon>
        <taxon>Actinomycetes</taxon>
        <taxon>Mycobacteriales</taxon>
        <taxon>Nocardiaceae</taxon>
        <taxon>Nocardia</taxon>
    </lineage>
</organism>
<dbReference type="EMBL" id="JBIAMX010000001">
    <property type="protein sequence ID" value="MFF0541588.1"/>
    <property type="molecule type" value="Genomic_DNA"/>
</dbReference>
<reference evidence="1 2" key="1">
    <citation type="submission" date="2024-10" db="EMBL/GenBank/DDBJ databases">
        <title>The Natural Products Discovery Center: Release of the First 8490 Sequenced Strains for Exploring Actinobacteria Biosynthetic Diversity.</title>
        <authorList>
            <person name="Kalkreuter E."/>
            <person name="Kautsar S.A."/>
            <person name="Yang D."/>
            <person name="Bader C.D."/>
            <person name="Teijaro C.N."/>
            <person name="Fluegel L."/>
            <person name="Davis C.M."/>
            <person name="Simpson J.R."/>
            <person name="Lauterbach L."/>
            <person name="Steele A.D."/>
            <person name="Gui C."/>
            <person name="Meng S."/>
            <person name="Li G."/>
            <person name="Viehrig K."/>
            <person name="Ye F."/>
            <person name="Su P."/>
            <person name="Kiefer A.F."/>
            <person name="Nichols A."/>
            <person name="Cepeda A.J."/>
            <person name="Yan W."/>
            <person name="Fan B."/>
            <person name="Jiang Y."/>
            <person name="Adhikari A."/>
            <person name="Zheng C.-J."/>
            <person name="Schuster L."/>
            <person name="Cowan T.M."/>
            <person name="Smanski M.J."/>
            <person name="Chevrette M.G."/>
            <person name="De Carvalho L.P.S."/>
            <person name="Shen B."/>
        </authorList>
    </citation>
    <scope>NUCLEOTIDE SEQUENCE [LARGE SCALE GENOMIC DNA]</scope>
    <source>
        <strain evidence="1 2">NPDC004045</strain>
    </source>
</reference>
<proteinExistence type="predicted"/>